<accession>A0A8J3ABM2</accession>
<gene>
    <name evidence="1" type="ORF">GCM10011354_35910</name>
</gene>
<evidence type="ECO:0000313" key="2">
    <source>
        <dbReference type="Proteomes" id="UP000650511"/>
    </source>
</evidence>
<dbReference type="EMBL" id="BMHA01000019">
    <property type="protein sequence ID" value="GGI09808.1"/>
    <property type="molecule type" value="Genomic_DNA"/>
</dbReference>
<dbReference type="Gene3D" id="3.20.20.140">
    <property type="entry name" value="Metal-dependent hydrolases"/>
    <property type="match status" value="1"/>
</dbReference>
<dbReference type="Proteomes" id="UP000650511">
    <property type="component" value="Unassembled WGS sequence"/>
</dbReference>
<reference evidence="1" key="1">
    <citation type="journal article" date="2014" name="Int. J. Syst. Evol. Microbiol.">
        <title>Complete genome sequence of Corynebacterium casei LMG S-19264T (=DSM 44701T), isolated from a smear-ripened cheese.</title>
        <authorList>
            <consortium name="US DOE Joint Genome Institute (JGI-PGF)"/>
            <person name="Walter F."/>
            <person name="Albersmeier A."/>
            <person name="Kalinowski J."/>
            <person name="Ruckert C."/>
        </authorList>
    </citation>
    <scope>NUCLEOTIDE SEQUENCE</scope>
    <source>
        <strain evidence="1">CGMCC 1.14988</strain>
    </source>
</reference>
<proteinExistence type="predicted"/>
<evidence type="ECO:0000313" key="1">
    <source>
        <dbReference type="EMBL" id="GGI09808.1"/>
    </source>
</evidence>
<organism evidence="1 2">
    <name type="scientific">Egicoccus halophilus</name>
    <dbReference type="NCBI Taxonomy" id="1670830"/>
    <lineage>
        <taxon>Bacteria</taxon>
        <taxon>Bacillati</taxon>
        <taxon>Actinomycetota</taxon>
        <taxon>Nitriliruptoria</taxon>
        <taxon>Egicoccales</taxon>
        <taxon>Egicoccaceae</taxon>
        <taxon>Egicoccus</taxon>
    </lineage>
</organism>
<sequence length="430" mass="46230">MRHAGLDVAALTDHTVAAVALSAPGVCAFVPDPPFGQTDPCSSTLGMTGGEFERTAEYADAADDPHRFTALRGFEWSSPYLGHINVWFTRDVTDPLETGGLTAEGLARIGITLDGLRALLGPLADLPGGAELLDAVRDAGPDGMAGFYEWLRRSPSSALGGGADGIAGFNHPNREPEVFDAFAYDERVRDRMVSMEILNRNEDYLFKNFAQGLPSPLVACLDAGWHVGLTGVTDEHGTNWGEPDDKGRTGLWLDRLTRDGVFAAMKSRRMFATRERGLRLDVGASGNTRMGGTVPGNAPRLDLEIDLDWGAERAGMPLEVQVLTSGDEVPTVVHTQRIEVPAPRERRPIRVSAPVDRRTTSWAVVRIADPSRPNATPGPAGHPCNDYAVAYASPFYLAGATPRRSSGPRPGRAGRHPWVDGEALLRGVHA</sequence>
<dbReference type="RefSeq" id="WP_130650678.1">
    <property type="nucleotide sequence ID" value="NZ_BMHA01000019.1"/>
</dbReference>
<dbReference type="AlphaFoldDB" id="A0A8J3ABM2"/>
<dbReference type="InterPro" id="IPR016195">
    <property type="entry name" value="Pol/histidinol_Pase-like"/>
</dbReference>
<reference evidence="1" key="2">
    <citation type="submission" date="2020-09" db="EMBL/GenBank/DDBJ databases">
        <authorList>
            <person name="Sun Q."/>
            <person name="Zhou Y."/>
        </authorList>
    </citation>
    <scope>NUCLEOTIDE SEQUENCE</scope>
    <source>
        <strain evidence="1">CGMCC 1.14988</strain>
    </source>
</reference>
<dbReference type="SUPFAM" id="SSF89550">
    <property type="entry name" value="PHP domain-like"/>
    <property type="match status" value="1"/>
</dbReference>
<comment type="caution">
    <text evidence="1">The sequence shown here is derived from an EMBL/GenBank/DDBJ whole genome shotgun (WGS) entry which is preliminary data.</text>
</comment>
<name>A0A8J3ABM2_9ACTN</name>
<protein>
    <submittedName>
        <fullName evidence="1">Uncharacterized protein</fullName>
    </submittedName>
</protein>
<keyword evidence="2" id="KW-1185">Reference proteome</keyword>
<dbReference type="OrthoDB" id="3187809at2"/>